<dbReference type="EMBL" id="JAHUZB010000001">
    <property type="protein sequence ID" value="MBV7389460.1"/>
    <property type="molecule type" value="Genomic_DNA"/>
</dbReference>
<dbReference type="Pfam" id="PF13596">
    <property type="entry name" value="PAS_10"/>
    <property type="match status" value="1"/>
</dbReference>
<keyword evidence="2" id="KW-1185">Reference proteome</keyword>
<dbReference type="Proteomes" id="UP000774130">
    <property type="component" value="Unassembled WGS sequence"/>
</dbReference>
<reference evidence="1 2" key="1">
    <citation type="submission" date="2021-06" db="EMBL/GenBank/DDBJ databases">
        <title>Enterococcus alishanensis sp. nov., a novel lactic acid bacterium isolated from fresh coffee beans.</title>
        <authorList>
            <person name="Chen Y.-S."/>
        </authorList>
    </citation>
    <scope>NUCLEOTIDE SEQUENCE [LARGE SCALE GENOMIC DNA]</scope>
    <source>
        <strain evidence="1 2">ALS3</strain>
    </source>
</reference>
<evidence type="ECO:0000313" key="1">
    <source>
        <dbReference type="EMBL" id="MBV7389460.1"/>
    </source>
</evidence>
<gene>
    <name evidence="1" type="ORF">KUA55_02120</name>
</gene>
<proteinExistence type="predicted"/>
<organism evidence="1 2">
    <name type="scientific">Enterococcus alishanensis</name>
    <dbReference type="NCBI Taxonomy" id="1303817"/>
    <lineage>
        <taxon>Bacteria</taxon>
        <taxon>Bacillati</taxon>
        <taxon>Bacillota</taxon>
        <taxon>Bacilli</taxon>
        <taxon>Lactobacillales</taxon>
        <taxon>Enterococcaceae</taxon>
        <taxon>Enterococcus</taxon>
    </lineage>
</organism>
<sequence length="141" mass="15987">MSSIELESGRLTIEQLNGIFRAIPQEFDFIDENDIVKWYSNNSMRLFDRDKSALNKHVLDVHPGKSSNRINKLLDQMHSGEISQQVMVIPAKGKQIQISFFAVRDDEGNYIGCIEVTQDVSHLVGKSKIGHFLNLIKKGSK</sequence>
<accession>A0ABS6T992</accession>
<comment type="caution">
    <text evidence="1">The sequence shown here is derived from an EMBL/GenBank/DDBJ whole genome shotgun (WGS) entry which is preliminary data.</text>
</comment>
<dbReference type="RefSeq" id="WP_218324518.1">
    <property type="nucleotide sequence ID" value="NZ_JAHUZB010000001.1"/>
</dbReference>
<protein>
    <submittedName>
        <fullName evidence="1">PAS domain-containing protein</fullName>
    </submittedName>
</protein>
<evidence type="ECO:0000313" key="2">
    <source>
        <dbReference type="Proteomes" id="UP000774130"/>
    </source>
</evidence>
<name>A0ABS6T992_9ENTE</name>